<feature type="compositionally biased region" description="Basic and acidic residues" evidence="1">
    <location>
        <begin position="207"/>
        <end position="221"/>
    </location>
</feature>
<protein>
    <recommendedName>
        <fullName evidence="4">Nitroimidazol reductase NimA-like FMN-containing flavoprotein (Pyridoxamine 5'-phosphate oxidase superfamily)</fullName>
    </recommendedName>
</protein>
<sequence length="230" mass="24159">MTSSALSSTPGTRITRLRERGRTDPASLHALLADGLVAHVGVVRDGRPVVLPSAYAVDPAGPDEGGTLYLHGSVGAGWLGRMEGTEVAVTVTELDGLVLARSAFHHSMNYRSAVVLGRARLVTDADERHRALDGIVDQVVPGRAATLRPMSRKELAATVVLAVPLAEASVKVREGDVGDDAEDVSDGAWAGVLPLRRACDGVVSNPDSHDEVPDDVRRRAEAWGAPTGRA</sequence>
<comment type="caution">
    <text evidence="2">The sequence shown here is derived from an EMBL/GenBank/DDBJ whole genome shotgun (WGS) entry which is preliminary data.</text>
</comment>
<dbReference type="AlphaFoldDB" id="A0A3N2CVW8"/>
<feature type="region of interest" description="Disordered" evidence="1">
    <location>
        <begin position="204"/>
        <end position="230"/>
    </location>
</feature>
<evidence type="ECO:0000313" key="3">
    <source>
        <dbReference type="Proteomes" id="UP000281738"/>
    </source>
</evidence>
<reference evidence="2 3" key="1">
    <citation type="submission" date="2018-11" db="EMBL/GenBank/DDBJ databases">
        <title>Sequencing the genomes of 1000 actinobacteria strains.</title>
        <authorList>
            <person name="Klenk H.-P."/>
        </authorList>
    </citation>
    <scope>NUCLEOTIDE SEQUENCE [LARGE SCALE GENOMIC DNA]</scope>
    <source>
        <strain evidence="2 3">DSM 12652</strain>
    </source>
</reference>
<dbReference type="SUPFAM" id="SSF50475">
    <property type="entry name" value="FMN-binding split barrel"/>
    <property type="match status" value="1"/>
</dbReference>
<dbReference type="EMBL" id="RKHO01000001">
    <property type="protein sequence ID" value="ROR91695.1"/>
    <property type="molecule type" value="Genomic_DNA"/>
</dbReference>
<dbReference type="InterPro" id="IPR024747">
    <property type="entry name" value="Pyridox_Oxase-rel"/>
</dbReference>
<proteinExistence type="predicted"/>
<dbReference type="RefSeq" id="WP_123391296.1">
    <property type="nucleotide sequence ID" value="NZ_RKHO01000001.1"/>
</dbReference>
<evidence type="ECO:0000256" key="1">
    <source>
        <dbReference type="SAM" id="MobiDB-lite"/>
    </source>
</evidence>
<keyword evidence="3" id="KW-1185">Reference proteome</keyword>
<gene>
    <name evidence="2" type="ORF">EDD33_2568</name>
</gene>
<dbReference type="OrthoDB" id="116031at2"/>
<dbReference type="Proteomes" id="UP000281738">
    <property type="component" value="Unassembled WGS sequence"/>
</dbReference>
<dbReference type="Gene3D" id="2.30.110.10">
    <property type="entry name" value="Electron Transport, Fmn-binding Protein, Chain A"/>
    <property type="match status" value="1"/>
</dbReference>
<dbReference type="Pfam" id="PF12900">
    <property type="entry name" value="Pyridox_ox_2"/>
    <property type="match status" value="1"/>
</dbReference>
<name>A0A3N2CVW8_9ACTN</name>
<evidence type="ECO:0000313" key="2">
    <source>
        <dbReference type="EMBL" id="ROR91695.1"/>
    </source>
</evidence>
<organism evidence="2 3">
    <name type="scientific">Nocardioides aurantiacus</name>
    <dbReference type="NCBI Taxonomy" id="86796"/>
    <lineage>
        <taxon>Bacteria</taxon>
        <taxon>Bacillati</taxon>
        <taxon>Actinomycetota</taxon>
        <taxon>Actinomycetes</taxon>
        <taxon>Propionibacteriales</taxon>
        <taxon>Nocardioidaceae</taxon>
        <taxon>Nocardioides</taxon>
    </lineage>
</organism>
<dbReference type="PANTHER" id="PTHR34071">
    <property type="entry name" value="5-NITROIMIDAZOLE ANTIBIOTICS RESISTANCE PROTEIN, NIMA-FAMILY-RELATED PROTEIN-RELATED"/>
    <property type="match status" value="1"/>
</dbReference>
<dbReference type="PANTHER" id="PTHR34071:SF2">
    <property type="entry name" value="FLAVIN-NUCLEOTIDE-BINDING PROTEIN"/>
    <property type="match status" value="1"/>
</dbReference>
<dbReference type="InterPro" id="IPR012349">
    <property type="entry name" value="Split_barrel_FMN-bd"/>
</dbReference>
<evidence type="ECO:0008006" key="4">
    <source>
        <dbReference type="Google" id="ProtNLM"/>
    </source>
</evidence>
<accession>A0A3N2CVW8</accession>